<evidence type="ECO:0000256" key="7">
    <source>
        <dbReference type="ARBA" id="ARBA00022989"/>
    </source>
</evidence>
<organism evidence="14 15">
    <name type="scientific">Roseateles amylovorans</name>
    <dbReference type="NCBI Taxonomy" id="2978473"/>
    <lineage>
        <taxon>Bacteria</taxon>
        <taxon>Pseudomonadati</taxon>
        <taxon>Pseudomonadota</taxon>
        <taxon>Betaproteobacteria</taxon>
        <taxon>Burkholderiales</taxon>
        <taxon>Sphaerotilaceae</taxon>
        <taxon>Roseateles</taxon>
    </lineage>
</organism>
<dbReference type="InterPro" id="IPR012902">
    <property type="entry name" value="N_methyl_site"/>
</dbReference>
<feature type="region of interest" description="Disordered" evidence="11">
    <location>
        <begin position="1"/>
        <end position="28"/>
    </location>
</feature>
<keyword evidence="7 12" id="KW-1133">Transmembrane helix</keyword>
<evidence type="ECO:0000313" key="14">
    <source>
        <dbReference type="EMBL" id="UXH80307.1"/>
    </source>
</evidence>
<evidence type="ECO:0000256" key="11">
    <source>
        <dbReference type="SAM" id="MobiDB-lite"/>
    </source>
</evidence>
<evidence type="ECO:0000256" key="12">
    <source>
        <dbReference type="SAM" id="Phobius"/>
    </source>
</evidence>
<evidence type="ECO:0000256" key="2">
    <source>
        <dbReference type="ARBA" id="ARBA00021549"/>
    </source>
</evidence>
<protein>
    <recommendedName>
        <fullName evidence="2">Type II secretion system protein H</fullName>
    </recommendedName>
    <alternativeName>
        <fullName evidence="10">General secretion pathway protein H</fullName>
    </alternativeName>
</protein>
<gene>
    <name evidence="14" type="ORF">N4261_10705</name>
</gene>
<evidence type="ECO:0000256" key="6">
    <source>
        <dbReference type="ARBA" id="ARBA00022692"/>
    </source>
</evidence>
<name>A0ABY6B5J9_9BURK</name>
<proteinExistence type="inferred from homology"/>
<evidence type="ECO:0000256" key="3">
    <source>
        <dbReference type="ARBA" id="ARBA00022475"/>
    </source>
</evidence>
<accession>A0ABY6B5J9</accession>
<keyword evidence="3" id="KW-1003">Cell membrane</keyword>
<dbReference type="NCBIfam" id="TIGR02532">
    <property type="entry name" value="IV_pilin_GFxxxE"/>
    <property type="match status" value="1"/>
</dbReference>
<dbReference type="Pfam" id="PF12019">
    <property type="entry name" value="GspH"/>
    <property type="match status" value="1"/>
</dbReference>
<sequence length="209" mass="22219">MWRHRSPSSNVPSTSDLDSDSNAASATAVRSDAIRPTRGFSLIESLACVAILAVLVTIAAPPLRQWVHQQRLGHVAQTVLSDLQQARSEAQQGARNVNIRFGETAAGSCYVLHLGQVMGCQCQASGPVQCQPGAQAIKQVQWPRAPGQPVVRANVTSLLFSGRYGTASMAATIQVRQEGLGEVRHIVAITGRARSCATESASPRLPRCA</sequence>
<comment type="subcellular location">
    <subcellularLocation>
        <location evidence="1">Cell inner membrane</location>
        <topology evidence="1">Single-pass membrane protein</topology>
    </subcellularLocation>
</comment>
<dbReference type="InterPro" id="IPR022346">
    <property type="entry name" value="T2SS_GspH"/>
</dbReference>
<keyword evidence="6 12" id="KW-0812">Transmembrane</keyword>
<evidence type="ECO:0000256" key="4">
    <source>
        <dbReference type="ARBA" id="ARBA00022481"/>
    </source>
</evidence>
<evidence type="ECO:0000256" key="8">
    <source>
        <dbReference type="ARBA" id="ARBA00023136"/>
    </source>
</evidence>
<comment type="similarity">
    <text evidence="9">Belongs to the GSP H family.</text>
</comment>
<dbReference type="SUPFAM" id="SSF54523">
    <property type="entry name" value="Pili subunits"/>
    <property type="match status" value="1"/>
</dbReference>
<evidence type="ECO:0000256" key="1">
    <source>
        <dbReference type="ARBA" id="ARBA00004377"/>
    </source>
</evidence>
<evidence type="ECO:0000259" key="13">
    <source>
        <dbReference type="Pfam" id="PF12019"/>
    </source>
</evidence>
<keyword evidence="8 12" id="KW-0472">Membrane</keyword>
<keyword evidence="15" id="KW-1185">Reference proteome</keyword>
<feature type="compositionally biased region" description="Low complexity" evidence="11">
    <location>
        <begin position="13"/>
        <end position="28"/>
    </location>
</feature>
<dbReference type="RefSeq" id="WP_261760125.1">
    <property type="nucleotide sequence ID" value="NZ_CP104562.2"/>
</dbReference>
<feature type="transmembrane region" description="Helical" evidence="12">
    <location>
        <begin position="40"/>
        <end position="60"/>
    </location>
</feature>
<keyword evidence="4" id="KW-0488">Methylation</keyword>
<dbReference type="InterPro" id="IPR045584">
    <property type="entry name" value="Pilin-like"/>
</dbReference>
<evidence type="ECO:0000313" key="15">
    <source>
        <dbReference type="Proteomes" id="UP001064933"/>
    </source>
</evidence>
<feature type="domain" description="General secretion pathway GspH" evidence="13">
    <location>
        <begin position="76"/>
        <end position="186"/>
    </location>
</feature>
<dbReference type="EMBL" id="CP104562">
    <property type="protein sequence ID" value="UXH80307.1"/>
    <property type="molecule type" value="Genomic_DNA"/>
</dbReference>
<reference evidence="14" key="1">
    <citation type="submission" date="2022-10" db="EMBL/GenBank/DDBJ databases">
        <title>Characterization and whole genome sequencing of a new Roseateles species, isolated from fresh water.</title>
        <authorList>
            <person name="Guliayeva D.Y."/>
            <person name="Akhremchuk A.E."/>
            <person name="Sikolenko M.A."/>
            <person name="Valentovich L.N."/>
            <person name="Sidarenka A.V."/>
        </authorList>
    </citation>
    <scope>NUCLEOTIDE SEQUENCE</scope>
    <source>
        <strain evidence="14">BIM B-1768</strain>
    </source>
</reference>
<dbReference type="Pfam" id="PF07963">
    <property type="entry name" value="N_methyl"/>
    <property type="match status" value="1"/>
</dbReference>
<dbReference type="Gene3D" id="3.30.700.10">
    <property type="entry name" value="Glycoprotein, Type 4 Pilin"/>
    <property type="match status" value="1"/>
</dbReference>
<evidence type="ECO:0000256" key="10">
    <source>
        <dbReference type="ARBA" id="ARBA00030775"/>
    </source>
</evidence>
<evidence type="ECO:0000256" key="5">
    <source>
        <dbReference type="ARBA" id="ARBA00022519"/>
    </source>
</evidence>
<dbReference type="Proteomes" id="UP001064933">
    <property type="component" value="Chromosome"/>
</dbReference>
<keyword evidence="5" id="KW-0997">Cell inner membrane</keyword>
<evidence type="ECO:0000256" key="9">
    <source>
        <dbReference type="ARBA" id="ARBA00025772"/>
    </source>
</evidence>